<evidence type="ECO:0000256" key="9">
    <source>
        <dbReference type="ARBA" id="ARBA00023140"/>
    </source>
</evidence>
<evidence type="ECO:0000256" key="13">
    <source>
        <dbReference type="ARBA" id="ARBA00066418"/>
    </source>
</evidence>
<name>A0A210Q0V3_MIZYE</name>
<dbReference type="SUPFAM" id="SSF52777">
    <property type="entry name" value="CoA-dependent acyltransferases"/>
    <property type="match status" value="2"/>
</dbReference>
<dbReference type="OrthoDB" id="240216at2759"/>
<dbReference type="GO" id="GO:0005777">
    <property type="term" value="C:peroxisome"/>
    <property type="evidence" value="ECO:0007669"/>
    <property type="project" value="UniProtKB-SubCell"/>
</dbReference>
<dbReference type="InterPro" id="IPR042231">
    <property type="entry name" value="Cho/carn_acyl_trans_2"/>
</dbReference>
<dbReference type="PANTHER" id="PTHR22589">
    <property type="entry name" value="CARNITINE O-ACYLTRANSFERASE"/>
    <property type="match status" value="1"/>
</dbReference>
<dbReference type="EC" id="2.3.1.137" evidence="13"/>
<evidence type="ECO:0000256" key="2">
    <source>
        <dbReference type="ARBA" id="ARBA00005005"/>
    </source>
</evidence>
<comment type="pathway">
    <text evidence="2">Lipid metabolism; fatty acid beta-oxidation.</text>
</comment>
<evidence type="ECO:0000256" key="10">
    <source>
        <dbReference type="ARBA" id="ARBA00023315"/>
    </source>
</evidence>
<comment type="catalytic activity">
    <reaction evidence="12">
        <text>octanoyl-CoA + (R)-carnitine = O-octanoyl-(R)-carnitine + CoA</text>
        <dbReference type="Rhea" id="RHEA:17177"/>
        <dbReference type="ChEBI" id="CHEBI:16347"/>
        <dbReference type="ChEBI" id="CHEBI:18102"/>
        <dbReference type="ChEBI" id="CHEBI:57287"/>
        <dbReference type="ChEBI" id="CHEBI:57386"/>
        <dbReference type="EC" id="2.3.1.137"/>
    </reaction>
</comment>
<dbReference type="Gene3D" id="3.30.559.10">
    <property type="entry name" value="Chloramphenicol acetyltransferase-like domain"/>
    <property type="match status" value="1"/>
</dbReference>
<dbReference type="InterPro" id="IPR042572">
    <property type="entry name" value="Carn_acyl_trans_N"/>
</dbReference>
<evidence type="ECO:0000256" key="14">
    <source>
        <dbReference type="ARBA" id="ARBA00067184"/>
    </source>
</evidence>
<organism evidence="17 18">
    <name type="scientific">Mizuhopecten yessoensis</name>
    <name type="common">Japanese scallop</name>
    <name type="synonym">Patinopecten yessoensis</name>
    <dbReference type="NCBI Taxonomy" id="6573"/>
    <lineage>
        <taxon>Eukaryota</taxon>
        <taxon>Metazoa</taxon>
        <taxon>Spiralia</taxon>
        <taxon>Lophotrochozoa</taxon>
        <taxon>Mollusca</taxon>
        <taxon>Bivalvia</taxon>
        <taxon>Autobranchia</taxon>
        <taxon>Pteriomorphia</taxon>
        <taxon>Pectinida</taxon>
        <taxon>Pectinoidea</taxon>
        <taxon>Pectinidae</taxon>
        <taxon>Mizuhopecten</taxon>
    </lineage>
</organism>
<feature type="active site" description="Proton acceptor" evidence="15">
    <location>
        <position position="340"/>
    </location>
</feature>
<dbReference type="UniPathway" id="UPA00659"/>
<evidence type="ECO:0000256" key="7">
    <source>
        <dbReference type="ARBA" id="ARBA00022990"/>
    </source>
</evidence>
<keyword evidence="18" id="KW-1185">Reference proteome</keyword>
<proteinExistence type="inferred from homology"/>
<dbReference type="PANTHER" id="PTHR22589:SF67">
    <property type="entry name" value="PEROXISOMAL CARNITINE O-OCTANOYLTRANSFERASE"/>
    <property type="match status" value="1"/>
</dbReference>
<keyword evidence="6" id="KW-0276">Fatty acid metabolism</keyword>
<evidence type="ECO:0000256" key="1">
    <source>
        <dbReference type="ARBA" id="ARBA00004275"/>
    </source>
</evidence>
<gene>
    <name evidence="17" type="ORF">KP79_PYT19443</name>
</gene>
<comment type="similarity">
    <text evidence="3">Belongs to the carnitine/choline acetyltransferase family.</text>
</comment>
<keyword evidence="7" id="KW-0007">Acetylation</keyword>
<evidence type="ECO:0000256" key="15">
    <source>
        <dbReference type="PIRSR" id="PIRSR600542-1"/>
    </source>
</evidence>
<evidence type="ECO:0000313" key="17">
    <source>
        <dbReference type="EMBL" id="OWF42357.1"/>
    </source>
</evidence>
<dbReference type="Gene3D" id="3.30.559.70">
    <property type="entry name" value="Choline/Carnitine o-acyltransferase, domain 2"/>
    <property type="match status" value="1"/>
</dbReference>
<keyword evidence="4" id="KW-0813">Transport</keyword>
<dbReference type="STRING" id="6573.A0A210Q0V3"/>
<comment type="caution">
    <text evidence="17">The sequence shown here is derived from an EMBL/GenBank/DDBJ whole genome shotgun (WGS) entry which is preliminary data.</text>
</comment>
<sequence>MHGGGTMNFGSDNIPDPNLFFTTDEEKTFQYEESLPSLPMPDLHKTLDRYLDSIRPHVTADEYRQTAFLVQQFGSGIGKELDKKLKERAQNMRNWLEAWWENSAYLEGRYPAAPFVNFGGPGPYMSHYLPAKEGTQVERASLVTHFALQYWKMIRQERLKPDKDRQGAHLSMSQFHRAFNTCKIPGIKKDKLLYYFKTVSEGDTPIHVVVFCRGRIFTFDCIDEDGEPLTAPELKIQFQKIRDLCDGQPEGPGIGQLTADERPTWAQMRSRLLALHPDNHKHLELIQSSLMAIALDDNSPTDESNVFEMSLAGDPRDRWFDKSSVFIFYKNGLAGSNCDHAPMDAMIVVSSTFYIDLNILRCKGKWQGSMQVRDFAKPAELVFHIDDVIREGITKARQTFLAYGSNLSCCAKHFQGYGKKYLRSKKLHPDTHVQLAMQYAYYKMHKKPAPTYETATTRRFYRARTETLRSCTVELVDWCKVMLDPMASKEKKLRLYLRAADKHNQLMLEATKLQGCDRHLLGLMLIAKEEGLPTPLLYEDISYKKSGGGGNFVLSTSFVGYTTCYGAVAPMVQDGYGTFYRVEQEKIVPVITSWSVSQETNAEKFADAMMDTLSELGKLLEYMTSTSAKL</sequence>
<keyword evidence="8" id="KW-0443">Lipid metabolism</keyword>
<evidence type="ECO:0000256" key="12">
    <source>
        <dbReference type="ARBA" id="ARBA00052326"/>
    </source>
</evidence>
<feature type="domain" description="Choline/carnitine acyltransferase" evidence="16">
    <location>
        <begin position="38"/>
        <end position="609"/>
    </location>
</feature>
<keyword evidence="5 17" id="KW-0808">Transferase</keyword>
<dbReference type="AlphaFoldDB" id="A0A210Q0V3"/>
<dbReference type="Gene3D" id="1.10.275.20">
    <property type="entry name" value="Choline/Carnitine o-acyltransferase"/>
    <property type="match status" value="1"/>
</dbReference>
<dbReference type="Pfam" id="PF00755">
    <property type="entry name" value="Carn_acyltransf"/>
    <property type="match status" value="1"/>
</dbReference>
<dbReference type="FunFam" id="3.30.559.70:FF:000006">
    <property type="entry name" value="Peroxisomal carnitine O-octanoyltransferase"/>
    <property type="match status" value="1"/>
</dbReference>
<evidence type="ECO:0000313" key="18">
    <source>
        <dbReference type="Proteomes" id="UP000242188"/>
    </source>
</evidence>
<dbReference type="GO" id="GO:0006635">
    <property type="term" value="P:fatty acid beta-oxidation"/>
    <property type="evidence" value="ECO:0007669"/>
    <property type="project" value="UniProtKB-UniPathway"/>
</dbReference>
<evidence type="ECO:0000256" key="3">
    <source>
        <dbReference type="ARBA" id="ARBA00005232"/>
    </source>
</evidence>
<keyword evidence="9" id="KW-0576">Peroxisome</keyword>
<evidence type="ECO:0000256" key="11">
    <source>
        <dbReference type="ARBA" id="ARBA00048999"/>
    </source>
</evidence>
<comment type="catalytic activity">
    <reaction evidence="11">
        <text>4,8-dimethylnonanoyl-CoA + (R)-carnitine = O-4,8-dimethylnonanoyl-(R)-carnitine + CoA</text>
        <dbReference type="Rhea" id="RHEA:44860"/>
        <dbReference type="ChEBI" id="CHEBI:16347"/>
        <dbReference type="ChEBI" id="CHEBI:57287"/>
        <dbReference type="ChEBI" id="CHEBI:77061"/>
        <dbReference type="ChEBI" id="CHEBI:84654"/>
    </reaction>
</comment>
<keyword evidence="10" id="KW-0012">Acyltransferase</keyword>
<dbReference type="InterPro" id="IPR000542">
    <property type="entry name" value="Carn_acyl_trans"/>
</dbReference>
<evidence type="ECO:0000256" key="8">
    <source>
        <dbReference type="ARBA" id="ARBA00023098"/>
    </source>
</evidence>
<reference evidence="17 18" key="1">
    <citation type="journal article" date="2017" name="Nat. Ecol. Evol.">
        <title>Scallop genome provides insights into evolution of bilaterian karyotype and development.</title>
        <authorList>
            <person name="Wang S."/>
            <person name="Zhang J."/>
            <person name="Jiao W."/>
            <person name="Li J."/>
            <person name="Xun X."/>
            <person name="Sun Y."/>
            <person name="Guo X."/>
            <person name="Huan P."/>
            <person name="Dong B."/>
            <person name="Zhang L."/>
            <person name="Hu X."/>
            <person name="Sun X."/>
            <person name="Wang J."/>
            <person name="Zhao C."/>
            <person name="Wang Y."/>
            <person name="Wang D."/>
            <person name="Huang X."/>
            <person name="Wang R."/>
            <person name="Lv J."/>
            <person name="Li Y."/>
            <person name="Zhang Z."/>
            <person name="Liu B."/>
            <person name="Lu W."/>
            <person name="Hui Y."/>
            <person name="Liang J."/>
            <person name="Zhou Z."/>
            <person name="Hou R."/>
            <person name="Li X."/>
            <person name="Liu Y."/>
            <person name="Li H."/>
            <person name="Ning X."/>
            <person name="Lin Y."/>
            <person name="Zhao L."/>
            <person name="Xing Q."/>
            <person name="Dou J."/>
            <person name="Li Y."/>
            <person name="Mao J."/>
            <person name="Guo H."/>
            <person name="Dou H."/>
            <person name="Li T."/>
            <person name="Mu C."/>
            <person name="Jiang W."/>
            <person name="Fu Q."/>
            <person name="Fu X."/>
            <person name="Miao Y."/>
            <person name="Liu J."/>
            <person name="Yu Q."/>
            <person name="Li R."/>
            <person name="Liao H."/>
            <person name="Li X."/>
            <person name="Kong Y."/>
            <person name="Jiang Z."/>
            <person name="Chourrout D."/>
            <person name="Li R."/>
            <person name="Bao Z."/>
        </authorList>
    </citation>
    <scope>NUCLEOTIDE SEQUENCE [LARGE SCALE GENOMIC DNA]</scope>
    <source>
        <strain evidence="17 18">PY_sf001</strain>
    </source>
</reference>
<accession>A0A210Q0V3</accession>
<dbReference type="GO" id="GO:0008458">
    <property type="term" value="F:carnitine O-octanoyltransferase activity"/>
    <property type="evidence" value="ECO:0007669"/>
    <property type="project" value="UniProtKB-EC"/>
</dbReference>
<dbReference type="Proteomes" id="UP000242188">
    <property type="component" value="Unassembled WGS sequence"/>
</dbReference>
<comment type="subcellular location">
    <subcellularLocation>
        <location evidence="1">Peroxisome</location>
    </subcellularLocation>
</comment>
<evidence type="ECO:0000256" key="5">
    <source>
        <dbReference type="ARBA" id="ARBA00022679"/>
    </source>
</evidence>
<evidence type="ECO:0000259" key="16">
    <source>
        <dbReference type="Pfam" id="PF00755"/>
    </source>
</evidence>
<dbReference type="EMBL" id="NEDP02005295">
    <property type="protein sequence ID" value="OWF42357.1"/>
    <property type="molecule type" value="Genomic_DNA"/>
</dbReference>
<dbReference type="InterPro" id="IPR023213">
    <property type="entry name" value="CAT-like_dom_sf"/>
</dbReference>
<evidence type="ECO:0000256" key="6">
    <source>
        <dbReference type="ARBA" id="ARBA00022832"/>
    </source>
</evidence>
<evidence type="ECO:0000256" key="4">
    <source>
        <dbReference type="ARBA" id="ARBA00022448"/>
    </source>
</evidence>
<protein>
    <recommendedName>
        <fullName evidence="14">Peroxisomal carnitine O-octanoyltransferase</fullName>
        <ecNumber evidence="13">2.3.1.137</ecNumber>
    </recommendedName>
</protein>
<dbReference type="InterPro" id="IPR039551">
    <property type="entry name" value="Cho/carn_acyl_trans"/>
</dbReference>